<dbReference type="GO" id="GO:0003676">
    <property type="term" value="F:nucleic acid binding"/>
    <property type="evidence" value="ECO:0007669"/>
    <property type="project" value="InterPro"/>
</dbReference>
<dbReference type="Pfam" id="PF00139">
    <property type="entry name" value="Lectin_legB"/>
    <property type="match status" value="1"/>
</dbReference>
<dbReference type="SUPFAM" id="SSF49899">
    <property type="entry name" value="Concanavalin A-like lectins/glucanases"/>
    <property type="match status" value="1"/>
</dbReference>
<accession>A0A803NXY5</accession>
<dbReference type="FunFam" id="2.60.120.200:FF:000103">
    <property type="entry name" value="L-type lectin-domain containing receptor kinase IX.1"/>
    <property type="match status" value="1"/>
</dbReference>
<proteinExistence type="inferred from homology"/>
<keyword evidence="2" id="KW-0430">Lectin</keyword>
<evidence type="ECO:0000256" key="1">
    <source>
        <dbReference type="ARBA" id="ARBA00007606"/>
    </source>
</evidence>
<dbReference type="AlphaFoldDB" id="A0A803NXY5"/>
<dbReference type="EnsemblPlants" id="evm.model.02.2542">
    <property type="protein sequence ID" value="cds.evm.model.02.2542"/>
    <property type="gene ID" value="evm.TU.02.2542"/>
</dbReference>
<reference evidence="5" key="1">
    <citation type="submission" date="2018-11" db="EMBL/GenBank/DDBJ databases">
        <authorList>
            <person name="Grassa J C."/>
        </authorList>
    </citation>
    <scope>NUCLEOTIDE SEQUENCE [LARGE SCALE GENOMIC DNA]</scope>
</reference>
<dbReference type="InterPro" id="IPR000985">
    <property type="entry name" value="Lectin_LegA_CS"/>
</dbReference>
<sequence>MIVSKIHPHPCSHLILKTTFLLLLLSLANNAESLHFNFTKFQTKELKDIHFQGDATPFNDSLSLTKVDGQGFSLPNSVGRASYSKPVQLWNKDSGEVTDFTAGFSFVIKANDTKRKFGDGISFFIAPFESDIPANSTGGYLALFSPENANDSSQTNPIVAVEFDSYDNPWDPSSNHIGINVNSIISISNVTWNSSIKDGRVANAWVSFNSITTMLGVFLTYNGTPYTGQSTQNQLQYPVDMKNVLPEKVRVGFSAATGVSFETHNILSWSFTSSIIGFGALVCDSDGFPLGCFAKFLPDFFSLEEAKALAISYALKWCLQFDLFVSLVESDAEIVVNSINSLYESLSQ</sequence>
<dbReference type="PROSITE" id="PS00307">
    <property type="entry name" value="LECTIN_LEGUME_BETA"/>
    <property type="match status" value="1"/>
</dbReference>
<dbReference type="InterPro" id="IPR019825">
    <property type="entry name" value="Lectin_legB_Mn/Ca_BS"/>
</dbReference>
<feature type="signal peptide" evidence="3">
    <location>
        <begin position="1"/>
        <end position="33"/>
    </location>
</feature>
<dbReference type="Gramene" id="evm.model.02.2542">
    <property type="protein sequence ID" value="cds.evm.model.02.2542"/>
    <property type="gene ID" value="evm.TU.02.2542"/>
</dbReference>
<keyword evidence="6" id="KW-1185">Reference proteome</keyword>
<evidence type="ECO:0000313" key="6">
    <source>
        <dbReference type="Proteomes" id="UP000596661"/>
    </source>
</evidence>
<dbReference type="Gene3D" id="2.60.120.200">
    <property type="match status" value="1"/>
</dbReference>
<feature type="domain" description="Legume lectin" evidence="4">
    <location>
        <begin position="33"/>
        <end position="274"/>
    </location>
</feature>
<comment type="similarity">
    <text evidence="1">Belongs to the leguminous lectin family.</text>
</comment>
<evidence type="ECO:0000256" key="2">
    <source>
        <dbReference type="ARBA" id="ARBA00022734"/>
    </source>
</evidence>
<keyword evidence="3" id="KW-0732">Signal</keyword>
<evidence type="ECO:0000313" key="5">
    <source>
        <dbReference type="EnsemblPlants" id="cds.evm.model.02.2542"/>
    </source>
</evidence>
<dbReference type="InterPro" id="IPR001220">
    <property type="entry name" value="Legume_lectin_dom"/>
</dbReference>
<organism evidence="5 6">
    <name type="scientific">Cannabis sativa</name>
    <name type="common">Hemp</name>
    <name type="synonym">Marijuana</name>
    <dbReference type="NCBI Taxonomy" id="3483"/>
    <lineage>
        <taxon>Eukaryota</taxon>
        <taxon>Viridiplantae</taxon>
        <taxon>Streptophyta</taxon>
        <taxon>Embryophyta</taxon>
        <taxon>Tracheophyta</taxon>
        <taxon>Spermatophyta</taxon>
        <taxon>Magnoliopsida</taxon>
        <taxon>eudicotyledons</taxon>
        <taxon>Gunneridae</taxon>
        <taxon>Pentapetalae</taxon>
        <taxon>rosids</taxon>
        <taxon>fabids</taxon>
        <taxon>Rosales</taxon>
        <taxon>Cannabaceae</taxon>
        <taxon>Cannabis</taxon>
    </lineage>
</organism>
<protein>
    <recommendedName>
        <fullName evidence="4">Legume lectin domain-containing protein</fullName>
    </recommendedName>
</protein>
<dbReference type="CDD" id="cd06899">
    <property type="entry name" value="lectin_legume_LecRK_Arcelin_ConA"/>
    <property type="match status" value="1"/>
</dbReference>
<dbReference type="InterPro" id="IPR013320">
    <property type="entry name" value="ConA-like_dom_sf"/>
</dbReference>
<dbReference type="GO" id="GO:0030246">
    <property type="term" value="F:carbohydrate binding"/>
    <property type="evidence" value="ECO:0007669"/>
    <property type="project" value="UniProtKB-KW"/>
</dbReference>
<name>A0A803NXY5_CANSA</name>
<dbReference type="Proteomes" id="UP000596661">
    <property type="component" value="Chromosome 2"/>
</dbReference>
<dbReference type="GO" id="GO:0004523">
    <property type="term" value="F:RNA-DNA hybrid ribonuclease activity"/>
    <property type="evidence" value="ECO:0007669"/>
    <property type="project" value="InterPro"/>
</dbReference>
<dbReference type="PROSITE" id="PS00308">
    <property type="entry name" value="LECTIN_LEGUME_ALPHA"/>
    <property type="match status" value="1"/>
</dbReference>
<feature type="chain" id="PRO_5030989968" description="Legume lectin domain-containing protein" evidence="3">
    <location>
        <begin position="34"/>
        <end position="348"/>
    </location>
</feature>
<evidence type="ECO:0000259" key="4">
    <source>
        <dbReference type="Pfam" id="PF00139"/>
    </source>
</evidence>
<dbReference type="OMA" id="PIFNTSS"/>
<reference evidence="5" key="2">
    <citation type="submission" date="2021-03" db="UniProtKB">
        <authorList>
            <consortium name="EnsemblPlants"/>
        </authorList>
    </citation>
    <scope>IDENTIFICATION</scope>
</reference>
<dbReference type="EMBL" id="UZAU01000235">
    <property type="status" value="NOT_ANNOTATED_CDS"/>
    <property type="molecule type" value="Genomic_DNA"/>
</dbReference>
<evidence type="ECO:0000256" key="3">
    <source>
        <dbReference type="SAM" id="SignalP"/>
    </source>
</evidence>
<dbReference type="PANTHER" id="PTHR32401">
    <property type="entry name" value="CONCANAVALIN A-LIKE LECTIN FAMILY PROTEIN"/>
    <property type="match status" value="1"/>
</dbReference>
<dbReference type="InterPro" id="IPR050258">
    <property type="entry name" value="Leguminous_Lectin"/>
</dbReference>
<dbReference type="PANTHER" id="PTHR32401:SF47">
    <property type="entry name" value="LEGUME LECTIN DOMAIN-CONTAINING PROTEIN"/>
    <property type="match status" value="1"/>
</dbReference>